<accession>A0ABU5DUT5</accession>
<feature type="signal peptide" evidence="1">
    <location>
        <begin position="1"/>
        <end position="37"/>
    </location>
</feature>
<keyword evidence="1" id="KW-0732">Signal</keyword>
<dbReference type="InterPro" id="IPR011990">
    <property type="entry name" value="TPR-like_helical_dom_sf"/>
</dbReference>
<comment type="caution">
    <text evidence="2">The sequence shown here is derived from an EMBL/GenBank/DDBJ whole genome shotgun (WGS) entry which is preliminary data.</text>
</comment>
<reference evidence="2 3" key="1">
    <citation type="journal article" date="2013" name="Antonie Van Leeuwenhoek">
        <title>Dongia rigui sp. nov., isolated from freshwater of a large wetland in Korea.</title>
        <authorList>
            <person name="Baik K.S."/>
            <person name="Hwang Y.M."/>
            <person name="Choi J.S."/>
            <person name="Kwon J."/>
            <person name="Seong C.N."/>
        </authorList>
    </citation>
    <scope>NUCLEOTIDE SEQUENCE [LARGE SCALE GENOMIC DNA]</scope>
    <source>
        <strain evidence="2 3">04SU4-P</strain>
    </source>
</reference>
<protein>
    <submittedName>
        <fullName evidence="2">Tetratricopeptide repeat protein</fullName>
    </submittedName>
</protein>
<keyword evidence="3" id="KW-1185">Reference proteome</keyword>
<dbReference type="SUPFAM" id="SSF48452">
    <property type="entry name" value="TPR-like"/>
    <property type="match status" value="1"/>
</dbReference>
<evidence type="ECO:0000313" key="2">
    <source>
        <dbReference type="EMBL" id="MDY0871056.1"/>
    </source>
</evidence>
<dbReference type="EMBL" id="JAXCLX010000001">
    <property type="protein sequence ID" value="MDY0871056.1"/>
    <property type="molecule type" value="Genomic_DNA"/>
</dbReference>
<feature type="chain" id="PRO_5047259258" evidence="1">
    <location>
        <begin position="38"/>
        <end position="456"/>
    </location>
</feature>
<dbReference type="Gene3D" id="1.25.40.10">
    <property type="entry name" value="Tetratricopeptide repeat domain"/>
    <property type="match status" value="1"/>
</dbReference>
<evidence type="ECO:0000313" key="3">
    <source>
        <dbReference type="Proteomes" id="UP001271769"/>
    </source>
</evidence>
<dbReference type="RefSeq" id="WP_320499425.1">
    <property type="nucleotide sequence ID" value="NZ_JAXCLX010000001.1"/>
</dbReference>
<gene>
    <name evidence="2" type="ORF">SMD31_03955</name>
</gene>
<organism evidence="2 3">
    <name type="scientific">Dongia rigui</name>
    <dbReference type="NCBI Taxonomy" id="940149"/>
    <lineage>
        <taxon>Bacteria</taxon>
        <taxon>Pseudomonadati</taxon>
        <taxon>Pseudomonadota</taxon>
        <taxon>Alphaproteobacteria</taxon>
        <taxon>Rhodospirillales</taxon>
        <taxon>Dongiaceae</taxon>
        <taxon>Dongia</taxon>
    </lineage>
</organism>
<dbReference type="SUPFAM" id="SSF56925">
    <property type="entry name" value="OMPA-like"/>
    <property type="match status" value="1"/>
</dbReference>
<name>A0ABU5DUT5_9PROT</name>
<dbReference type="Proteomes" id="UP001271769">
    <property type="component" value="Unassembled WGS sequence"/>
</dbReference>
<sequence>MRARPQRREKTRSNRPAVIGATLLLPLFILSVGPACAETADGLPTTSDVTYDQVLADPDNVELGYLYAITQIRKSDLLGASATLDRLMLLAPKEPNIRALRAIVLYRLDNLREAQKEFAELMKLDLDPALRRGIARYADELERRDKVTRMSVLTSIGYQYDTNRAGAPNSGQVRTFLGTFDLTSGKKEDDHSITSMVRFNIEHDLPGQNRNTLFASVGAYGADQFKLDEFDTLDITAQAGGRFEFGAVFLTPTITYDHLFLDRDSYIDSIGASLRADMRINDPVNLWLRGDMNWIDYDNTDLYPTGDLQSGGDVGITVGADFYIGTNHRLTISAGHHGFNSDSDWESYVGERVNINHTWLIGGGAFLMTDLFGEYDNYDEADPITGENDRDDWIYRARMTLGVPVQTLFGAEEWPQALEGLTVSIYGEYYRADSNITNYEYDNTRGGMTISKRWEF</sequence>
<dbReference type="InterPro" id="IPR011250">
    <property type="entry name" value="OMP/PagP_B-barrel"/>
</dbReference>
<proteinExistence type="predicted"/>
<evidence type="ECO:0000256" key="1">
    <source>
        <dbReference type="SAM" id="SignalP"/>
    </source>
</evidence>